<dbReference type="Proteomes" id="UP000616885">
    <property type="component" value="Unassembled WGS sequence"/>
</dbReference>
<evidence type="ECO:0000313" key="2">
    <source>
        <dbReference type="Proteomes" id="UP000616885"/>
    </source>
</evidence>
<accession>A0A8H7N0L8</accession>
<organism evidence="1 2">
    <name type="scientific">Bionectria ochroleuca</name>
    <name type="common">Gliocladium roseum</name>
    <dbReference type="NCBI Taxonomy" id="29856"/>
    <lineage>
        <taxon>Eukaryota</taxon>
        <taxon>Fungi</taxon>
        <taxon>Dikarya</taxon>
        <taxon>Ascomycota</taxon>
        <taxon>Pezizomycotina</taxon>
        <taxon>Sordariomycetes</taxon>
        <taxon>Hypocreomycetidae</taxon>
        <taxon>Hypocreales</taxon>
        <taxon>Bionectriaceae</taxon>
        <taxon>Clonostachys</taxon>
    </lineage>
</organism>
<comment type="caution">
    <text evidence="1">The sequence shown here is derived from an EMBL/GenBank/DDBJ whole genome shotgun (WGS) entry which is preliminary data.</text>
</comment>
<protein>
    <submittedName>
        <fullName evidence="1">Uncharacterized protein</fullName>
    </submittedName>
</protein>
<gene>
    <name evidence="1" type="ORF">IM811_006838</name>
</gene>
<sequence>MAVCSAKHFQEHTGSATVIDVEAEHYGQAIEATSINANSLRRRLNNRHIRAHRYWRNHSDKPLHQVINNSAAQMITYIPIAGGFIRLAGVWFDEALGFICLIRDRGSKRRSLVLSTEYRRVLFRCEVNTSNLKITHKNEKMLPLSQHLVYSTQ</sequence>
<proteinExistence type="predicted"/>
<reference evidence="1" key="1">
    <citation type="submission" date="2020-10" db="EMBL/GenBank/DDBJ databases">
        <title>High-Quality Genome Resource of Clonostachys rosea strain S41 by Oxford Nanopore Long-Read Sequencing.</title>
        <authorList>
            <person name="Wang H."/>
        </authorList>
    </citation>
    <scope>NUCLEOTIDE SEQUENCE</scope>
    <source>
        <strain evidence="1">S41</strain>
    </source>
</reference>
<dbReference type="AlphaFoldDB" id="A0A8H7N0L8"/>
<evidence type="ECO:0000313" key="1">
    <source>
        <dbReference type="EMBL" id="KAF9743182.1"/>
    </source>
</evidence>
<name>A0A8H7N0L8_BIOOC</name>
<dbReference type="EMBL" id="JADCTT010000018">
    <property type="protein sequence ID" value="KAF9743182.1"/>
    <property type="molecule type" value="Genomic_DNA"/>
</dbReference>